<protein>
    <submittedName>
        <fullName evidence="1">Uncharacterized protein</fullName>
    </submittedName>
</protein>
<dbReference type="AlphaFoldDB" id="A0A6J4NGJ7"/>
<accession>A0A6J4NGJ7</accession>
<dbReference type="EMBL" id="CADCUR010000056">
    <property type="protein sequence ID" value="CAA9387279.1"/>
    <property type="molecule type" value="Genomic_DNA"/>
</dbReference>
<organism evidence="1">
    <name type="scientific">uncultured Pyrinomonadaceae bacterium</name>
    <dbReference type="NCBI Taxonomy" id="2283094"/>
    <lineage>
        <taxon>Bacteria</taxon>
        <taxon>Pseudomonadati</taxon>
        <taxon>Acidobacteriota</taxon>
        <taxon>Blastocatellia</taxon>
        <taxon>Blastocatellales</taxon>
        <taxon>Pyrinomonadaceae</taxon>
        <taxon>environmental samples</taxon>
    </lineage>
</organism>
<proteinExistence type="predicted"/>
<gene>
    <name evidence="1" type="ORF">AVDCRST_MAG74-754</name>
</gene>
<reference evidence="1" key="1">
    <citation type="submission" date="2020-02" db="EMBL/GenBank/DDBJ databases">
        <authorList>
            <person name="Meier V. D."/>
        </authorList>
    </citation>
    <scope>NUCLEOTIDE SEQUENCE</scope>
    <source>
        <strain evidence="1">AVDCRST_MAG74</strain>
    </source>
</reference>
<evidence type="ECO:0000313" key="1">
    <source>
        <dbReference type="EMBL" id="CAA9387279.1"/>
    </source>
</evidence>
<sequence length="46" mass="5156">METAVAYRYTTTNKEILSGEPIIKGTRIMKLSLPSSVRRMKLPNGC</sequence>
<name>A0A6J4NGJ7_9BACT</name>